<dbReference type="Gene3D" id="2.40.10.480">
    <property type="match status" value="1"/>
</dbReference>
<keyword evidence="5" id="KW-1185">Reference proteome</keyword>
<dbReference type="Pfam" id="PF00629">
    <property type="entry name" value="MAM"/>
    <property type="match status" value="3"/>
</dbReference>
<feature type="region of interest" description="Disordered" evidence="1">
    <location>
        <begin position="726"/>
        <end position="801"/>
    </location>
</feature>
<evidence type="ECO:0000313" key="4">
    <source>
        <dbReference type="EMBL" id="AUM13672.1"/>
    </source>
</evidence>
<feature type="compositionally biased region" description="Acidic residues" evidence="1">
    <location>
        <begin position="879"/>
        <end position="891"/>
    </location>
</feature>
<keyword evidence="2" id="KW-0732">Signal</keyword>
<evidence type="ECO:0000313" key="5">
    <source>
        <dbReference type="Proteomes" id="UP000235116"/>
    </source>
</evidence>
<dbReference type="GO" id="GO:0016020">
    <property type="term" value="C:membrane"/>
    <property type="evidence" value="ECO:0007669"/>
    <property type="project" value="InterPro"/>
</dbReference>
<dbReference type="Gene3D" id="2.130.10.10">
    <property type="entry name" value="YVTN repeat-like/Quinoprotein amine dehydrogenase"/>
    <property type="match status" value="1"/>
</dbReference>
<accession>A0A2K9LN09</accession>
<dbReference type="SUPFAM" id="SSF103647">
    <property type="entry name" value="TSP type-3 repeat"/>
    <property type="match status" value="1"/>
</dbReference>
<name>A0A2K9LN09_9GAMM</name>
<dbReference type="CDD" id="cd06263">
    <property type="entry name" value="MAM"/>
    <property type="match status" value="3"/>
</dbReference>
<feature type="domain" description="MAM" evidence="3">
    <location>
        <begin position="566"/>
        <end position="746"/>
    </location>
</feature>
<dbReference type="InterPro" id="IPR013320">
    <property type="entry name" value="ConA-like_dom_sf"/>
</dbReference>
<dbReference type="InterPro" id="IPR051560">
    <property type="entry name" value="MAM_domain-containing"/>
</dbReference>
<dbReference type="Gene3D" id="4.10.1080.10">
    <property type="entry name" value="TSP type-3 repeat"/>
    <property type="match status" value="3"/>
</dbReference>
<dbReference type="SUPFAM" id="SSF49313">
    <property type="entry name" value="Cadherin-like"/>
    <property type="match status" value="2"/>
</dbReference>
<evidence type="ECO:0000256" key="2">
    <source>
        <dbReference type="SAM" id="SignalP"/>
    </source>
</evidence>
<dbReference type="PANTHER" id="PTHR23282">
    <property type="entry name" value="APICAL ENDOSOMAL GLYCOPROTEIN PRECURSOR"/>
    <property type="match status" value="1"/>
</dbReference>
<feature type="region of interest" description="Disordered" evidence="1">
    <location>
        <begin position="965"/>
        <end position="1108"/>
    </location>
</feature>
<dbReference type="InterPro" id="IPR006644">
    <property type="entry name" value="Cadg"/>
</dbReference>
<dbReference type="InterPro" id="IPR015943">
    <property type="entry name" value="WD40/YVTN_repeat-like_dom_sf"/>
</dbReference>
<dbReference type="KEGG" id="kak:Kalk_15120"/>
<dbReference type="InterPro" id="IPR000998">
    <property type="entry name" value="MAM_dom"/>
</dbReference>
<gene>
    <name evidence="4" type="ORF">Kalk_15120</name>
</gene>
<feature type="domain" description="MAM" evidence="3">
    <location>
        <begin position="303"/>
        <end position="470"/>
    </location>
</feature>
<dbReference type="InterPro" id="IPR011047">
    <property type="entry name" value="Quinoprotein_ADH-like_sf"/>
</dbReference>
<dbReference type="PANTHER" id="PTHR23282:SF101">
    <property type="entry name" value="MAM DOMAIN-CONTAINING PROTEIN"/>
    <property type="match status" value="1"/>
</dbReference>
<dbReference type="Gene3D" id="2.40.128.630">
    <property type="match status" value="1"/>
</dbReference>
<dbReference type="SMART" id="SM00137">
    <property type="entry name" value="MAM"/>
    <property type="match status" value="3"/>
</dbReference>
<protein>
    <recommendedName>
        <fullName evidence="3">MAM domain-containing protein</fullName>
    </recommendedName>
</protein>
<dbReference type="InterPro" id="IPR013783">
    <property type="entry name" value="Ig-like_fold"/>
</dbReference>
<dbReference type="SMART" id="SM00564">
    <property type="entry name" value="PQQ"/>
    <property type="match status" value="6"/>
</dbReference>
<feature type="region of interest" description="Disordered" evidence="1">
    <location>
        <begin position="876"/>
        <end position="918"/>
    </location>
</feature>
<dbReference type="InterPro" id="IPR018391">
    <property type="entry name" value="PQQ_b-propeller_rpt"/>
</dbReference>
<evidence type="ECO:0000256" key="1">
    <source>
        <dbReference type="SAM" id="MobiDB-lite"/>
    </source>
</evidence>
<dbReference type="SUPFAM" id="SSF49899">
    <property type="entry name" value="Concanavalin A-like lectins/glucanases"/>
    <property type="match status" value="3"/>
</dbReference>
<feature type="signal peptide" evidence="2">
    <location>
        <begin position="1"/>
        <end position="35"/>
    </location>
</feature>
<dbReference type="Proteomes" id="UP000235116">
    <property type="component" value="Chromosome"/>
</dbReference>
<dbReference type="InterPro" id="IPR015919">
    <property type="entry name" value="Cadherin-like_sf"/>
</dbReference>
<reference evidence="5" key="1">
    <citation type="submission" date="2017-08" db="EMBL/GenBank/DDBJ databases">
        <title>Direct submision.</title>
        <authorList>
            <person name="Kim S.-J."/>
            <person name="Rhee S.-K."/>
        </authorList>
    </citation>
    <scope>NUCLEOTIDE SEQUENCE [LARGE SCALE GENOMIC DNA]</scope>
    <source>
        <strain evidence="5">GI5</strain>
    </source>
</reference>
<dbReference type="SMART" id="SM00736">
    <property type="entry name" value="CADG"/>
    <property type="match status" value="1"/>
</dbReference>
<sequence>MGFQSMLASISRVIYKKYVSAIGFMLVVVASMANAATVSHFDDFEFNSGNWSNVTIGDNKDWTRDSGGTPSVSTGPASGASGSTYYYYLETSSGSAYIAGDSAILLGPTLAVRTGVTLSFAYHMYGQNMGALAVDVLSNGSWLNDVWSISGQQQIGNAAAYARVTVDLGAYSVDQIRFRATAAGGYMGDMAIDNVEIAYLNSAPAAPQFVNDPIVKAGAREGEIYSDSIAGEAIDSNGDQLTYTLVSAAGWLSVAADGALSGLPGPGDVGQNSFVIRASDGGLSTTAELLIEVVSANAPSVVSFTDFESGYGDWQNITTTEDNKNWTRDSAGTPSSGTGPVSGAGDSAYYAYLETSSGGAYTSGDTAILLGPELSGANVQLSFKYHMYGSSMGSLAVDVLSEGSWINSVWSISGQQHTSNSAAYSQADVDLSGYSVQQIRFRATAAGSYTGDMALDDIVILAAPHGAAPLAFQSDELRKSDGRVGTVYSDSIAADASGGNGSALNYYLVSGPSWLQISGTGELSGLPGVGDVGDNRFTVGVSDGEVVASASLWINVAYANTPLVLSDSDFESGMDDWSNVTGIDDYDWIRNSGGTTSSNTGPSGGADGSLFYMYLETSSGSAFAAGDTAILQGPVVTSDNVVFRFKYHMYGVDMGTLSVDVLNNGVWINDIWFISGQQHASTTAAYTQVELDMSAYNLSQIRFRATAAGNYMGDMAIDDIQIQSVDPQGLDSDGDGVQNGSDLCANTSVGDPVDANGCSAAQRDSDSDGYSDQIDAFPNDPAEWLDTDGDLIGNNADQDDDGDAVLDGDDVFPLDALEWLDTDGDGFGNNADLDDDGDGVADVSDVYPLISLGGLVDTDRDGVPNDCDSACQALGMVSDTDDDNDGVDDSLDAFPQDASETEDTDNDGMGNNADLDDDNDGILDVVDAFPLISVVGYLDTDSDGAPNDCDAACLALGMGADGDDDNDAVPDISDAFPLDASESADTDGDGVGDNGDAFPGDPSESVDTDGDGVGDNGDVFPSDPSESADTDGDGVGDNSDAFPSDPSESVDTDGDGVGDNSDVFPNDPSESADTDGDGVGDNSDAFPSDPSESVDSDGDGVGDNSDQYPTYYSPLANVDIMSPADVTIVAGTPLSFFATAYDASVGDISNTVKWESDLSGEFTPDPISGEFVLPHGEHAIVAVVIDSQGNMASEYVRVVVTNEQASKLQLYPELESVTDVSESGQYFAGHVVSSGDNPVAIWNESTGLWTSSNYLGVYDFKVSDAGSVVGAINNGSSYSAMILQGSGSNISSTTLNNLSSSNPSSYARDISADGNTIVGMSRGPSGSFDAVVWDASGNVYGLGSLGNYTSATSTSATGDVIVGYGGSSPNFITSGHSGWRWDAHSGMQLLGDLVGGSGASHPANMTPDGSVIVGYARSAAGTEAFIWNQDEGMRGLGAVLGSTRVETIDITANGRMVVGNSENGPFIWTQGLGLRDLQAYIESIYGIQFNDADDPYPGHISRVTYVSDDGNVVAGQFVRQVPGYSKQYSGFVVRLTARPGEIFESATLDFGNRIRTTPVQGQSGELIFATDADEVIAIDEFGEGLWRFAVGAQITDAVTDPQTGDLYFGAFDGSLYALKSNGVLKWSLQPVTTPYSKPALGPDGTVYVLSAGFRLHAIAPDGTILWVNSLSFNGYDNAAYYYPVVGGDGQIYVATYDGLLYAVNQEGEVEWVFDVSPYTSSSRRMLRPPVVTSAGLVVLGGSYGSLFALDSAGVLQWQHSSNDGQASAAALPRSPVAGPDGTVYIAVDTYPDSSGYLQAVDSNGSLLWQHNLTGRAYHTPTITQDGRVLVRDGSRGVRSIWMDGGLDWYSWVDKGLVTDIAVTALGAAVVGDSAGLLHFIDEP</sequence>
<dbReference type="SUPFAM" id="SSF50998">
    <property type="entry name" value="Quinoprotein alcohol dehydrogenase-like"/>
    <property type="match status" value="2"/>
</dbReference>
<feature type="domain" description="MAM" evidence="3">
    <location>
        <begin position="43"/>
        <end position="205"/>
    </location>
</feature>
<dbReference type="PROSITE" id="PS50060">
    <property type="entry name" value="MAM_2"/>
    <property type="match status" value="3"/>
</dbReference>
<dbReference type="InterPro" id="IPR028974">
    <property type="entry name" value="TSP_type-3_rpt"/>
</dbReference>
<dbReference type="Gene3D" id="2.60.40.10">
    <property type="entry name" value="Immunoglobulins"/>
    <property type="match status" value="3"/>
</dbReference>
<dbReference type="OrthoDB" id="6196944at2"/>
<feature type="compositionally biased region" description="Polar residues" evidence="1">
    <location>
        <begin position="738"/>
        <end position="749"/>
    </location>
</feature>
<dbReference type="EMBL" id="CP022684">
    <property type="protein sequence ID" value="AUM13672.1"/>
    <property type="molecule type" value="Genomic_DNA"/>
</dbReference>
<evidence type="ECO:0000259" key="3">
    <source>
        <dbReference type="PROSITE" id="PS50060"/>
    </source>
</evidence>
<organism evidence="4 5">
    <name type="scientific">Ketobacter alkanivorans</name>
    <dbReference type="NCBI Taxonomy" id="1917421"/>
    <lineage>
        <taxon>Bacteria</taxon>
        <taxon>Pseudomonadati</taxon>
        <taxon>Pseudomonadota</taxon>
        <taxon>Gammaproteobacteria</taxon>
        <taxon>Pseudomonadales</taxon>
        <taxon>Ketobacteraceae</taxon>
        <taxon>Ketobacter</taxon>
    </lineage>
</organism>
<dbReference type="GO" id="GO:0005509">
    <property type="term" value="F:calcium ion binding"/>
    <property type="evidence" value="ECO:0007669"/>
    <property type="project" value="InterPro"/>
</dbReference>
<dbReference type="RefSeq" id="WP_101895047.1">
    <property type="nucleotide sequence ID" value="NZ_CP022684.1"/>
</dbReference>
<proteinExistence type="predicted"/>
<feature type="chain" id="PRO_5014785083" description="MAM domain-containing protein" evidence="2">
    <location>
        <begin position="36"/>
        <end position="1883"/>
    </location>
</feature>
<dbReference type="Gene3D" id="2.60.120.200">
    <property type="match status" value="3"/>
</dbReference>